<evidence type="ECO:0000259" key="3">
    <source>
        <dbReference type="Pfam" id="PF23598"/>
    </source>
</evidence>
<dbReference type="GO" id="GO:0098542">
    <property type="term" value="P:defense response to other organism"/>
    <property type="evidence" value="ECO:0007669"/>
    <property type="project" value="TreeGrafter"/>
</dbReference>
<dbReference type="Gene3D" id="3.80.10.10">
    <property type="entry name" value="Ribonuclease Inhibitor"/>
    <property type="match status" value="1"/>
</dbReference>
<dbReference type="SUPFAM" id="SSF52058">
    <property type="entry name" value="L domain-like"/>
    <property type="match status" value="1"/>
</dbReference>
<dbReference type="AlphaFoldDB" id="A0AAD4SEP5"/>
<gene>
    <name evidence="4" type="ORF">MKW98_032172</name>
</gene>
<keyword evidence="5" id="KW-1185">Reference proteome</keyword>
<evidence type="ECO:0000313" key="5">
    <source>
        <dbReference type="Proteomes" id="UP001202328"/>
    </source>
</evidence>
<name>A0AAD4SEP5_9MAGN</name>
<reference evidence="4" key="1">
    <citation type="submission" date="2022-04" db="EMBL/GenBank/DDBJ databases">
        <title>A functionally conserved STORR gene fusion in Papaver species that diverged 16.8 million years ago.</title>
        <authorList>
            <person name="Catania T."/>
        </authorList>
    </citation>
    <scope>NUCLEOTIDE SEQUENCE</scope>
    <source>
        <strain evidence="4">S-188037</strain>
    </source>
</reference>
<dbReference type="InterPro" id="IPR044974">
    <property type="entry name" value="Disease_R_plants"/>
</dbReference>
<protein>
    <submittedName>
        <fullName evidence="4">Uncharacterized protein</fullName>
    </submittedName>
</protein>
<feature type="domain" description="Disease resistance protein winged helix" evidence="2">
    <location>
        <begin position="1"/>
        <end position="40"/>
    </location>
</feature>
<dbReference type="InterPro" id="IPR058922">
    <property type="entry name" value="WHD_DRP"/>
</dbReference>
<comment type="caution">
    <text evidence="4">The sequence shown here is derived from an EMBL/GenBank/DDBJ whole genome shotgun (WGS) entry which is preliminary data.</text>
</comment>
<dbReference type="EMBL" id="JAJJMB010011222">
    <property type="protein sequence ID" value="KAI3903518.1"/>
    <property type="molecule type" value="Genomic_DNA"/>
</dbReference>
<dbReference type="InterPro" id="IPR032675">
    <property type="entry name" value="LRR_dom_sf"/>
</dbReference>
<evidence type="ECO:0000256" key="1">
    <source>
        <dbReference type="ARBA" id="ARBA00022737"/>
    </source>
</evidence>
<dbReference type="Proteomes" id="UP001202328">
    <property type="component" value="Unassembled WGS sequence"/>
</dbReference>
<organism evidence="4 5">
    <name type="scientific">Papaver atlanticum</name>
    <dbReference type="NCBI Taxonomy" id="357466"/>
    <lineage>
        <taxon>Eukaryota</taxon>
        <taxon>Viridiplantae</taxon>
        <taxon>Streptophyta</taxon>
        <taxon>Embryophyta</taxon>
        <taxon>Tracheophyta</taxon>
        <taxon>Spermatophyta</taxon>
        <taxon>Magnoliopsida</taxon>
        <taxon>Ranunculales</taxon>
        <taxon>Papaveraceae</taxon>
        <taxon>Papaveroideae</taxon>
        <taxon>Papaver</taxon>
    </lineage>
</organism>
<dbReference type="PANTHER" id="PTHR23155">
    <property type="entry name" value="DISEASE RESISTANCE PROTEIN RP"/>
    <property type="match status" value="1"/>
</dbReference>
<evidence type="ECO:0000313" key="4">
    <source>
        <dbReference type="EMBL" id="KAI3903518.1"/>
    </source>
</evidence>
<sequence>MEDIAKHQYLAELSQRCMIQLNQEGRRWICRVHDLMRDLCLSKANEINFLTDHNLQYHTTGGIHTANLVTSDACRKVRRYATNLTYNADQSTRYDINLNKSVSAAVRTLIIGANSRFSLAPVNYQNIKLLRVLDLGNILHKTNITEEVSKLLLLTYLNLGHHSGFSVSSSIGNLRNLQTLRLYFRNLPETISKLAQLRHLRLFEVSLDQKFRFENLINLMTIDGLVAGEWIRKGFFGEPFKSSNIVCRLEHAVAN</sequence>
<accession>A0AAD4SEP5</accession>
<dbReference type="Pfam" id="PF23559">
    <property type="entry name" value="WHD_DRP"/>
    <property type="match status" value="1"/>
</dbReference>
<dbReference type="InterPro" id="IPR055414">
    <property type="entry name" value="LRR_R13L4/SHOC2-like"/>
</dbReference>
<dbReference type="Pfam" id="PF23598">
    <property type="entry name" value="LRR_14"/>
    <property type="match status" value="1"/>
</dbReference>
<keyword evidence="1" id="KW-0677">Repeat</keyword>
<feature type="domain" description="Disease resistance R13L4/SHOC-2-like LRR" evidence="3">
    <location>
        <begin position="117"/>
        <end position="224"/>
    </location>
</feature>
<evidence type="ECO:0000259" key="2">
    <source>
        <dbReference type="Pfam" id="PF23559"/>
    </source>
</evidence>
<dbReference type="PANTHER" id="PTHR23155:SF1185">
    <property type="entry name" value="DISEASE RESISTANCE RPP8-LIKE PROTEIN 3-RELATED"/>
    <property type="match status" value="1"/>
</dbReference>
<proteinExistence type="predicted"/>